<evidence type="ECO:0000313" key="7">
    <source>
        <dbReference type="Proteomes" id="UP000076632"/>
    </source>
</evidence>
<evidence type="ECO:0000313" key="6">
    <source>
        <dbReference type="EMBL" id="KZF21235.1"/>
    </source>
</evidence>
<comment type="similarity">
    <text evidence="1">Belongs to the IUNH family.</text>
</comment>
<evidence type="ECO:0000256" key="1">
    <source>
        <dbReference type="ARBA" id="ARBA00009176"/>
    </source>
</evidence>
<protein>
    <submittedName>
        <fullName evidence="6">Nucleoside hydrolase</fullName>
    </submittedName>
</protein>
<gene>
    <name evidence="6" type="ORF">L228DRAFT_240104</name>
</gene>
<accession>A0A165FPQ3</accession>
<dbReference type="GeneID" id="28896347"/>
<keyword evidence="7" id="KW-1185">Reference proteome</keyword>
<name>A0A165FPQ3_XYLHT</name>
<dbReference type="PANTHER" id="PTHR12304">
    <property type="entry name" value="INOSINE-URIDINE PREFERRING NUCLEOSIDE HYDROLASE"/>
    <property type="match status" value="1"/>
</dbReference>
<dbReference type="GO" id="GO:0006152">
    <property type="term" value="P:purine nucleoside catabolic process"/>
    <property type="evidence" value="ECO:0007669"/>
    <property type="project" value="TreeGrafter"/>
</dbReference>
<dbReference type="PANTHER" id="PTHR12304:SF56">
    <property type="entry name" value="HYDROLASE, PUTATIVE (AFU_ORTHOLOGUE AFUA_1G11790)-RELATED"/>
    <property type="match status" value="1"/>
</dbReference>
<dbReference type="Pfam" id="PF01156">
    <property type="entry name" value="IU_nuc_hydro"/>
    <property type="match status" value="1"/>
</dbReference>
<feature type="region of interest" description="Disordered" evidence="4">
    <location>
        <begin position="259"/>
        <end position="282"/>
    </location>
</feature>
<dbReference type="AlphaFoldDB" id="A0A165FPQ3"/>
<dbReference type="GO" id="GO:0008477">
    <property type="term" value="F:purine nucleosidase activity"/>
    <property type="evidence" value="ECO:0007669"/>
    <property type="project" value="TreeGrafter"/>
</dbReference>
<evidence type="ECO:0000259" key="5">
    <source>
        <dbReference type="Pfam" id="PF01156"/>
    </source>
</evidence>
<dbReference type="SUPFAM" id="SSF53590">
    <property type="entry name" value="Nucleoside hydrolase"/>
    <property type="match status" value="1"/>
</dbReference>
<organism evidence="6 7">
    <name type="scientific">Xylona heveae (strain CBS 132557 / TC161)</name>
    <dbReference type="NCBI Taxonomy" id="1328760"/>
    <lineage>
        <taxon>Eukaryota</taxon>
        <taxon>Fungi</taxon>
        <taxon>Dikarya</taxon>
        <taxon>Ascomycota</taxon>
        <taxon>Pezizomycotina</taxon>
        <taxon>Xylonomycetes</taxon>
        <taxon>Xylonales</taxon>
        <taxon>Xylonaceae</taxon>
        <taxon>Xylona</taxon>
    </lineage>
</organism>
<evidence type="ECO:0000256" key="2">
    <source>
        <dbReference type="ARBA" id="ARBA00022801"/>
    </source>
</evidence>
<sequence>MASNSRAKIIIDTDPGVDDVLALLLALSAKAEEIEVLLVSLVYGNTNVHGCLRNLLSMFESIERERNWRIEAGLPKGFETLERHPPVVAIGAEKPLEYEFVQMDRHPNYQRMKKSSMFFPAMIPDTVSIVCLGPMTNIALAATKEPDVFLRAKEIICMGGTFGVKGKVSPYADFNTYMDPHATAEVLRLTAPSFVAALDNSDKRTRPLNFKLFPLDLTIQHKLYEDSWLTCLESRPDSPLARWVNGFLTSAFDKSAATRQKEQGAVVRHAGESGGSPEKGRSISLNDPVCLWYFLASSQSPQSSSSSGSSWTYDHLHDVTIETDDAETRGRWTCTTSQTPDPLSYSRHDIQNVITRMIQSPPPGPDMFGHALLDRIFSCHYKF</sequence>
<dbReference type="EMBL" id="KV407461">
    <property type="protein sequence ID" value="KZF21235.1"/>
    <property type="molecule type" value="Genomic_DNA"/>
</dbReference>
<dbReference type="GO" id="GO:0005829">
    <property type="term" value="C:cytosol"/>
    <property type="evidence" value="ECO:0007669"/>
    <property type="project" value="TreeGrafter"/>
</dbReference>
<dbReference type="Proteomes" id="UP000076632">
    <property type="component" value="Unassembled WGS sequence"/>
</dbReference>
<dbReference type="RefSeq" id="XP_018186790.1">
    <property type="nucleotide sequence ID" value="XM_018331210.1"/>
</dbReference>
<evidence type="ECO:0000256" key="4">
    <source>
        <dbReference type="SAM" id="MobiDB-lite"/>
    </source>
</evidence>
<dbReference type="Gene3D" id="3.90.245.10">
    <property type="entry name" value="Ribonucleoside hydrolase-like"/>
    <property type="match status" value="1"/>
</dbReference>
<keyword evidence="2 6" id="KW-0378">Hydrolase</keyword>
<dbReference type="InParanoid" id="A0A165FPQ3"/>
<dbReference type="InterPro" id="IPR036452">
    <property type="entry name" value="Ribo_hydro-like"/>
</dbReference>
<proteinExistence type="inferred from homology"/>
<keyword evidence="3" id="KW-0326">Glycosidase</keyword>
<dbReference type="InterPro" id="IPR023186">
    <property type="entry name" value="IUNH"/>
</dbReference>
<feature type="domain" description="Inosine/uridine-preferring nucleoside hydrolase" evidence="5">
    <location>
        <begin position="9"/>
        <end position="339"/>
    </location>
</feature>
<evidence type="ECO:0000256" key="3">
    <source>
        <dbReference type="ARBA" id="ARBA00023295"/>
    </source>
</evidence>
<reference evidence="6 7" key="1">
    <citation type="journal article" date="2016" name="Fungal Biol.">
        <title>The genome of Xylona heveae provides a window into fungal endophytism.</title>
        <authorList>
            <person name="Gazis R."/>
            <person name="Kuo A."/>
            <person name="Riley R."/>
            <person name="LaButti K."/>
            <person name="Lipzen A."/>
            <person name="Lin J."/>
            <person name="Amirebrahimi M."/>
            <person name="Hesse C.N."/>
            <person name="Spatafora J.W."/>
            <person name="Henrissat B."/>
            <person name="Hainaut M."/>
            <person name="Grigoriev I.V."/>
            <person name="Hibbett D.S."/>
        </authorList>
    </citation>
    <scope>NUCLEOTIDE SEQUENCE [LARGE SCALE GENOMIC DNA]</scope>
    <source>
        <strain evidence="6 7">TC161</strain>
    </source>
</reference>
<dbReference type="OrthoDB" id="5783963at2759"/>
<dbReference type="STRING" id="1328760.A0A165FPQ3"/>
<dbReference type="InterPro" id="IPR001910">
    <property type="entry name" value="Inosine/uridine_hydrolase_dom"/>
</dbReference>